<organism evidence="2 3">
    <name type="scientific">Abeliophyllum distichum</name>
    <dbReference type="NCBI Taxonomy" id="126358"/>
    <lineage>
        <taxon>Eukaryota</taxon>
        <taxon>Viridiplantae</taxon>
        <taxon>Streptophyta</taxon>
        <taxon>Embryophyta</taxon>
        <taxon>Tracheophyta</taxon>
        <taxon>Spermatophyta</taxon>
        <taxon>Magnoliopsida</taxon>
        <taxon>eudicotyledons</taxon>
        <taxon>Gunneridae</taxon>
        <taxon>Pentapetalae</taxon>
        <taxon>asterids</taxon>
        <taxon>lamiids</taxon>
        <taxon>Lamiales</taxon>
        <taxon>Oleaceae</taxon>
        <taxon>Forsythieae</taxon>
        <taxon>Abeliophyllum</taxon>
    </lineage>
</organism>
<accession>A0ABD1TYF5</accession>
<feature type="domain" description="Reverse transcriptase Ty1/copia-type" evidence="1">
    <location>
        <begin position="151"/>
        <end position="228"/>
    </location>
</feature>
<dbReference type="Proteomes" id="UP001604336">
    <property type="component" value="Unassembled WGS sequence"/>
</dbReference>
<reference evidence="3" key="1">
    <citation type="submission" date="2024-07" db="EMBL/GenBank/DDBJ databases">
        <title>Two chromosome-level genome assemblies of Korean endemic species Abeliophyllum distichum and Forsythia ovata (Oleaceae).</title>
        <authorList>
            <person name="Jang H."/>
        </authorList>
    </citation>
    <scope>NUCLEOTIDE SEQUENCE [LARGE SCALE GENOMIC DNA]</scope>
</reference>
<comment type="caution">
    <text evidence="2">The sequence shown here is derived from an EMBL/GenBank/DDBJ whole genome shotgun (WGS) entry which is preliminary data.</text>
</comment>
<evidence type="ECO:0000313" key="2">
    <source>
        <dbReference type="EMBL" id="KAL2517563.1"/>
    </source>
</evidence>
<dbReference type="AlphaFoldDB" id="A0ABD1TYF5"/>
<dbReference type="InterPro" id="IPR043502">
    <property type="entry name" value="DNA/RNA_pol_sf"/>
</dbReference>
<proteinExistence type="predicted"/>
<name>A0ABD1TYF5_9LAMI</name>
<keyword evidence="3" id="KW-1185">Reference proteome</keyword>
<dbReference type="Pfam" id="PF07727">
    <property type="entry name" value="RVT_2"/>
    <property type="match status" value="2"/>
</dbReference>
<dbReference type="InterPro" id="IPR013103">
    <property type="entry name" value="RVT_2"/>
</dbReference>
<gene>
    <name evidence="2" type="ORF">Adt_13810</name>
</gene>
<evidence type="ECO:0000313" key="3">
    <source>
        <dbReference type="Proteomes" id="UP001604336"/>
    </source>
</evidence>
<dbReference type="SUPFAM" id="SSF56672">
    <property type="entry name" value="DNA/RNA polymerases"/>
    <property type="match status" value="1"/>
</dbReference>
<protein>
    <recommendedName>
        <fullName evidence="1">Reverse transcriptase Ty1/copia-type domain-containing protein</fullName>
    </recommendedName>
</protein>
<dbReference type="EMBL" id="JBFOLK010000004">
    <property type="protein sequence ID" value="KAL2517563.1"/>
    <property type="molecule type" value="Genomic_DNA"/>
</dbReference>
<sequence>MPEVEQETEKCRHPMMTRLKAGIVKPKAYMIDAISHCTDEVEPGCLDEALKSEKWYKAYDALIKNQTWILVPPEPAMKIIGCKWVYKLKFVAVSKGCEIRQVDINNAFLNGKLEETFYMEQPHGFVNQTEPSFVCKLSKAIYGLKHAPELVYVDDIILIGNCGAKIQKLIEKLNVSFALKDMENLKKFLGIEFYSDEIGLHMLQKIYAMDILKRIGFENLNSSVTPMAAGRLMMASSSVDECLILSLSQLRIGGVVSQSRTQVIEVAREESSRVNEIAPQDMAMIVTFLRGYPVSESKVRQFFSRSWGPA</sequence>
<feature type="domain" description="Reverse transcriptase Ty1/copia-type" evidence="1">
    <location>
        <begin position="91"/>
        <end position="149"/>
    </location>
</feature>
<evidence type="ECO:0000259" key="1">
    <source>
        <dbReference type="Pfam" id="PF07727"/>
    </source>
</evidence>